<reference evidence="1" key="2">
    <citation type="journal article" date="2015" name="Fish Shellfish Immunol.">
        <title>Early steps in the European eel (Anguilla anguilla)-Vibrio vulnificus interaction in the gills: Role of the RtxA13 toxin.</title>
        <authorList>
            <person name="Callol A."/>
            <person name="Pajuelo D."/>
            <person name="Ebbesson L."/>
            <person name="Teles M."/>
            <person name="MacKenzie S."/>
            <person name="Amaro C."/>
        </authorList>
    </citation>
    <scope>NUCLEOTIDE SEQUENCE</scope>
</reference>
<name>A0A0E9RN92_ANGAN</name>
<evidence type="ECO:0000313" key="1">
    <source>
        <dbReference type="EMBL" id="JAH29890.1"/>
    </source>
</evidence>
<dbReference type="EMBL" id="GBXM01078687">
    <property type="protein sequence ID" value="JAH29890.1"/>
    <property type="molecule type" value="Transcribed_RNA"/>
</dbReference>
<dbReference type="AlphaFoldDB" id="A0A0E9RN92"/>
<protein>
    <submittedName>
        <fullName evidence="1">Uncharacterized protein</fullName>
    </submittedName>
</protein>
<reference evidence="1" key="1">
    <citation type="submission" date="2014-11" db="EMBL/GenBank/DDBJ databases">
        <authorList>
            <person name="Amaro Gonzalez C."/>
        </authorList>
    </citation>
    <scope>NUCLEOTIDE SEQUENCE</scope>
</reference>
<proteinExistence type="predicted"/>
<sequence length="35" mass="4211">MQRHNIYFRSELHYLVLTTGESNHSLKSSKDFQWG</sequence>
<organism evidence="1">
    <name type="scientific">Anguilla anguilla</name>
    <name type="common">European freshwater eel</name>
    <name type="synonym">Muraena anguilla</name>
    <dbReference type="NCBI Taxonomy" id="7936"/>
    <lineage>
        <taxon>Eukaryota</taxon>
        <taxon>Metazoa</taxon>
        <taxon>Chordata</taxon>
        <taxon>Craniata</taxon>
        <taxon>Vertebrata</taxon>
        <taxon>Euteleostomi</taxon>
        <taxon>Actinopterygii</taxon>
        <taxon>Neopterygii</taxon>
        <taxon>Teleostei</taxon>
        <taxon>Anguilliformes</taxon>
        <taxon>Anguillidae</taxon>
        <taxon>Anguilla</taxon>
    </lineage>
</organism>
<accession>A0A0E9RN92</accession>